<keyword evidence="2" id="KW-1185">Reference proteome</keyword>
<sequence length="220" mass="22656">MLPGQTGWVSTMWAATGDVCDVRITAGGTGVAVTYPTNTRTYTSLAKGDSLAGGRLDYAAFNVSLNPTTVISLVPLQLTYSYVAKNDGATGCVGTKRTGTATATLPVVSATGDAVVQKTTTVTVQKSTPVWTQLVFQARKPGVGDLRVTVSGGPQGLVVSYPGDRAYTSPNNAAGLTVGTDDFVAVRFDATGVAAGTYKLTVKQAYGTTTDTNELTLVVT</sequence>
<reference evidence="1" key="2">
    <citation type="submission" date="2022-09" db="EMBL/GenBank/DDBJ databases">
        <title>Biosynthetic gene clusters of Dactylosporangioum fulvum.</title>
        <authorList>
            <person name="Caradec T."/>
        </authorList>
    </citation>
    <scope>NUCLEOTIDE SEQUENCE</scope>
    <source>
        <strain evidence="1">NRRL B-16292</strain>
    </source>
</reference>
<dbReference type="RefSeq" id="WP_259862938.1">
    <property type="nucleotide sequence ID" value="NZ_CP073720.1"/>
</dbReference>
<evidence type="ECO:0000313" key="1">
    <source>
        <dbReference type="EMBL" id="UWP84929.1"/>
    </source>
</evidence>
<reference evidence="1" key="1">
    <citation type="submission" date="2021-04" db="EMBL/GenBank/DDBJ databases">
        <authorList>
            <person name="Hartkoorn R.C."/>
            <person name="Beaudoing E."/>
            <person name="Hot D."/>
        </authorList>
    </citation>
    <scope>NUCLEOTIDE SEQUENCE</scope>
    <source>
        <strain evidence="1">NRRL B-16292</strain>
    </source>
</reference>
<protein>
    <submittedName>
        <fullName evidence="1">Uncharacterized protein</fullName>
    </submittedName>
</protein>
<dbReference type="EMBL" id="CP073720">
    <property type="protein sequence ID" value="UWP84929.1"/>
    <property type="molecule type" value="Genomic_DNA"/>
</dbReference>
<proteinExistence type="predicted"/>
<dbReference type="Proteomes" id="UP001059617">
    <property type="component" value="Chromosome"/>
</dbReference>
<accession>A0ABY5W7C1</accession>
<gene>
    <name evidence="1" type="ORF">Dfulv_12140</name>
</gene>
<name>A0ABY5W7C1_9ACTN</name>
<organism evidence="1 2">
    <name type="scientific">Dactylosporangium fulvum</name>
    <dbReference type="NCBI Taxonomy" id="53359"/>
    <lineage>
        <taxon>Bacteria</taxon>
        <taxon>Bacillati</taxon>
        <taxon>Actinomycetota</taxon>
        <taxon>Actinomycetes</taxon>
        <taxon>Micromonosporales</taxon>
        <taxon>Micromonosporaceae</taxon>
        <taxon>Dactylosporangium</taxon>
    </lineage>
</organism>
<evidence type="ECO:0000313" key="2">
    <source>
        <dbReference type="Proteomes" id="UP001059617"/>
    </source>
</evidence>